<dbReference type="EMBL" id="BMAT01012322">
    <property type="protein sequence ID" value="GFR89936.1"/>
    <property type="molecule type" value="Genomic_DNA"/>
</dbReference>
<protein>
    <submittedName>
        <fullName evidence="2">Uncharacterized protein</fullName>
    </submittedName>
</protein>
<dbReference type="AlphaFoldDB" id="A0AAV4GXD0"/>
<feature type="region of interest" description="Disordered" evidence="1">
    <location>
        <begin position="731"/>
        <end position="793"/>
    </location>
</feature>
<proteinExistence type="predicted"/>
<evidence type="ECO:0000313" key="2">
    <source>
        <dbReference type="EMBL" id="GFR89936.1"/>
    </source>
</evidence>
<reference evidence="2 3" key="1">
    <citation type="journal article" date="2021" name="Elife">
        <title>Chloroplast acquisition without the gene transfer in kleptoplastic sea slugs, Plakobranchus ocellatus.</title>
        <authorList>
            <person name="Maeda T."/>
            <person name="Takahashi S."/>
            <person name="Yoshida T."/>
            <person name="Shimamura S."/>
            <person name="Takaki Y."/>
            <person name="Nagai Y."/>
            <person name="Toyoda A."/>
            <person name="Suzuki Y."/>
            <person name="Arimoto A."/>
            <person name="Ishii H."/>
            <person name="Satoh N."/>
            <person name="Nishiyama T."/>
            <person name="Hasebe M."/>
            <person name="Maruyama T."/>
            <person name="Minagawa J."/>
            <person name="Obokata J."/>
            <person name="Shigenobu S."/>
        </authorList>
    </citation>
    <scope>NUCLEOTIDE SEQUENCE [LARGE SCALE GENOMIC DNA]</scope>
</reference>
<keyword evidence="3" id="KW-1185">Reference proteome</keyword>
<evidence type="ECO:0000313" key="3">
    <source>
        <dbReference type="Proteomes" id="UP000762676"/>
    </source>
</evidence>
<sequence>MSTGKILAMADKTVGNMKKPLLNRARQVENSSPEPTHTINMWDMMVSMKEKERLGINFNRSVTMSLESRWEVVNKLTVEFLKEVISLNDQLSEEANKQARQLLTLIMTRTKRLGMASRMEQMAGLLMHITFYRTVLKAKVEEMHEVTSFLFHCSELMGFSHPTQIMDRYTALKTILNEIREDYEVRVNYLTKLQDKETEFIEASSRESIVLHNQMAKLHVRLKDIRIEITALERFTEEKEQQAAETMVKLKKIKASVNHCYTSMMTYKGLECRETNLVRQMEEFGIRMAISIAAVKHVEDQQAKANGDLDNANYVRRHTRRFSRDSISAVTSVHEESVLDSELELAEKVPAEANKSGNWRPDTVNQCADVPVLVSKACVELAGLRDQHGLNDFEDRDFTVGHRVLSKTPPLVPCYGMTKAGSHLEQKRCMKPFRSTGNTVLDRQRRRRDDFPSSKSFSSGECEKMRHRKTHVLDTIHEASALGSTKALSVSAGVTPQFPLHKRSGTGDDKHNDSNRFSQAALRLPLLVLKGATMLDTTSNCKTSTLNSGASAAVEQSMRDKDFLPSIIPKSNNQSRISSASSCNRTEVSDMKSVSSLPPMSRMSDRIKNQMGNVHRFYYLSSSPERQRNTKCFGFWDDGVFVSTSDCIDISRNVTDKGNTATVRTKKVRKHSKPGLRFVPKEEAELEKCRASKTQKTHLPVPLKAAVKRLKASLECISVKDLNFLQRTVNRSERESNASKTTNESQNESFEHRLATDSTDECLQSPPLSNHTSESCLKSSTRKPSLSKSLSSGKIRSKISLPVKSLHPSLRRSRALQQQRQYKRVAPPLSSTDRVETTRLIAPKSSAQKLARKLQQTRNFKRDCLSILANVNLGSRWSEKQGETHETS</sequence>
<gene>
    <name evidence="2" type="ORF">ElyMa_006137300</name>
</gene>
<evidence type="ECO:0000256" key="1">
    <source>
        <dbReference type="SAM" id="MobiDB-lite"/>
    </source>
</evidence>
<name>A0AAV4GXD0_9GAST</name>
<feature type="compositionally biased region" description="Polar residues" evidence="1">
    <location>
        <begin position="738"/>
        <end position="748"/>
    </location>
</feature>
<dbReference type="Proteomes" id="UP000762676">
    <property type="component" value="Unassembled WGS sequence"/>
</dbReference>
<comment type="caution">
    <text evidence="2">The sequence shown here is derived from an EMBL/GenBank/DDBJ whole genome shotgun (WGS) entry which is preliminary data.</text>
</comment>
<feature type="region of interest" description="Disordered" evidence="1">
    <location>
        <begin position="565"/>
        <end position="602"/>
    </location>
</feature>
<organism evidence="2 3">
    <name type="scientific">Elysia marginata</name>
    <dbReference type="NCBI Taxonomy" id="1093978"/>
    <lineage>
        <taxon>Eukaryota</taxon>
        <taxon>Metazoa</taxon>
        <taxon>Spiralia</taxon>
        <taxon>Lophotrochozoa</taxon>
        <taxon>Mollusca</taxon>
        <taxon>Gastropoda</taxon>
        <taxon>Heterobranchia</taxon>
        <taxon>Euthyneura</taxon>
        <taxon>Panpulmonata</taxon>
        <taxon>Sacoglossa</taxon>
        <taxon>Placobranchoidea</taxon>
        <taxon>Plakobranchidae</taxon>
        <taxon>Elysia</taxon>
    </lineage>
</organism>
<accession>A0AAV4GXD0</accession>
<feature type="compositionally biased region" description="Polar residues" evidence="1">
    <location>
        <begin position="766"/>
        <end position="776"/>
    </location>
</feature>
<feature type="compositionally biased region" description="Low complexity" evidence="1">
    <location>
        <begin position="777"/>
        <end position="793"/>
    </location>
</feature>
<feature type="compositionally biased region" description="Low complexity" evidence="1">
    <location>
        <begin position="571"/>
        <end position="584"/>
    </location>
</feature>
<feature type="region of interest" description="Disordered" evidence="1">
    <location>
        <begin position="442"/>
        <end position="464"/>
    </location>
</feature>